<name>A0A8U7NHM0_CORMO</name>
<sequence>MSRRRRLGDTNGALGAKRRRFPGVPRRPPPPGSPAAVEAALQAVAALFPRRLFGDALPPLVLRHQLYDVVRDRTAVDRHLNRLRDEGRVRLLHLGLGADALGVVSLELYREKVPGALAAVAGTPREGLVRRFLDAAVAASPELSFEQRRMRELGFEDRDVTQLVAAGLLTVRDAGSWWLAVPGVGRFVRALLRGECRRALLALVRRSRHREVPLRDLQSGKAPPGARLGVPFLLHDLLGAQQLQSVPTAAGPLLRLAES</sequence>
<feature type="region of interest" description="Disordered" evidence="2">
    <location>
        <begin position="1"/>
        <end position="35"/>
    </location>
</feature>
<dbReference type="PANTHER" id="PTHR15243">
    <property type="entry name" value="SERINE/THREONINE-PROTEIN KINASE 19"/>
    <property type="match status" value="1"/>
</dbReference>
<comment type="similarity">
    <text evidence="1">Belongs to the STK19 family.</text>
</comment>
<evidence type="ECO:0000256" key="2">
    <source>
        <dbReference type="SAM" id="MobiDB-lite"/>
    </source>
</evidence>
<dbReference type="OMA" id="FGWFERY"/>
<dbReference type="Ensembl" id="ENSCMUT00000033951.1">
    <property type="protein sequence ID" value="ENSCMUP00000031028.1"/>
    <property type="gene ID" value="ENSCMUG00000019201.1"/>
</dbReference>
<evidence type="ECO:0000313" key="4">
    <source>
        <dbReference type="Proteomes" id="UP000694553"/>
    </source>
</evidence>
<dbReference type="Proteomes" id="UP000694553">
    <property type="component" value="Unassembled WGS sequence"/>
</dbReference>
<reference evidence="3" key="3">
    <citation type="submission" date="2025-09" db="UniProtKB">
        <authorList>
            <consortium name="Ensembl"/>
        </authorList>
    </citation>
    <scope>IDENTIFICATION</scope>
</reference>
<reference evidence="4" key="1">
    <citation type="submission" date="2019-10" db="EMBL/GenBank/DDBJ databases">
        <title>Corvus moneduloides (New Caledonian crow) genome, bCorMon1, primary haplotype.</title>
        <authorList>
            <person name="Rutz C."/>
            <person name="Fungtammasan C."/>
            <person name="Mountcastle J."/>
            <person name="Formenti G."/>
            <person name="Chow W."/>
            <person name="Howe K."/>
            <person name="Steele M.P."/>
            <person name="Fernandes J."/>
            <person name="Gilbert M.T.P."/>
            <person name="Fedrigo O."/>
            <person name="Jarvis E.D."/>
            <person name="Gemmell N."/>
        </authorList>
    </citation>
    <scope>NUCLEOTIDE SEQUENCE [LARGE SCALE GENOMIC DNA]</scope>
</reference>
<reference evidence="3" key="2">
    <citation type="submission" date="2025-08" db="UniProtKB">
        <authorList>
            <consortium name="Ensembl"/>
        </authorList>
    </citation>
    <scope>IDENTIFICATION</scope>
</reference>
<dbReference type="Pfam" id="PF10494">
    <property type="entry name" value="Stk19"/>
    <property type="match status" value="1"/>
</dbReference>
<dbReference type="InterPro" id="IPR018865">
    <property type="entry name" value="STK19-like"/>
</dbReference>
<dbReference type="GO" id="GO:0046579">
    <property type="term" value="P:positive regulation of Ras protein signal transduction"/>
    <property type="evidence" value="ECO:0007669"/>
    <property type="project" value="TreeGrafter"/>
</dbReference>
<keyword evidence="4" id="KW-1185">Reference proteome</keyword>
<evidence type="ECO:0000313" key="3">
    <source>
        <dbReference type="Ensembl" id="ENSCMUP00000031028.1"/>
    </source>
</evidence>
<evidence type="ECO:0000256" key="1">
    <source>
        <dbReference type="ARBA" id="ARBA00093458"/>
    </source>
</evidence>
<protein>
    <submittedName>
        <fullName evidence="3">Serine/threonine kinase 19</fullName>
    </submittedName>
</protein>
<dbReference type="PANTHER" id="PTHR15243:SF0">
    <property type="entry name" value="SERINE_THREONINE-PROTEIN KINASE 19"/>
    <property type="match status" value="1"/>
</dbReference>
<dbReference type="AlphaFoldDB" id="A0A8U7NHM0"/>
<organism evidence="3 4">
    <name type="scientific">Corvus moneduloides</name>
    <name type="common">New Caledonian crow</name>
    <dbReference type="NCBI Taxonomy" id="1196302"/>
    <lineage>
        <taxon>Eukaryota</taxon>
        <taxon>Metazoa</taxon>
        <taxon>Chordata</taxon>
        <taxon>Craniata</taxon>
        <taxon>Vertebrata</taxon>
        <taxon>Euteleostomi</taxon>
        <taxon>Archelosauria</taxon>
        <taxon>Archosauria</taxon>
        <taxon>Dinosauria</taxon>
        <taxon>Saurischia</taxon>
        <taxon>Theropoda</taxon>
        <taxon>Coelurosauria</taxon>
        <taxon>Aves</taxon>
        <taxon>Neognathae</taxon>
        <taxon>Neoaves</taxon>
        <taxon>Telluraves</taxon>
        <taxon>Australaves</taxon>
        <taxon>Passeriformes</taxon>
        <taxon>Corvoidea</taxon>
        <taxon>Corvidae</taxon>
        <taxon>Corvus</taxon>
    </lineage>
</organism>
<proteinExistence type="inferred from homology"/>
<accession>A0A8U7NHM0</accession>
<gene>
    <name evidence="3" type="primary">STK19</name>
</gene>